<keyword evidence="2" id="KW-0560">Oxidoreductase</keyword>
<gene>
    <name evidence="5" type="ORF">F1188_01560</name>
</gene>
<dbReference type="Gene3D" id="3.40.50.970">
    <property type="match status" value="1"/>
</dbReference>
<dbReference type="CDD" id="cd07036">
    <property type="entry name" value="TPP_PYR_E1-PDHc-beta_like"/>
    <property type="match status" value="1"/>
</dbReference>
<dbReference type="InterPro" id="IPR005475">
    <property type="entry name" value="Transketolase-like_Pyr-bd"/>
</dbReference>
<comment type="caution">
    <text evidence="5">The sequence shown here is derived from an EMBL/GenBank/DDBJ whole genome shotgun (WGS) entry which is preliminary data.</text>
</comment>
<evidence type="ECO:0000259" key="4">
    <source>
        <dbReference type="SMART" id="SM00861"/>
    </source>
</evidence>
<name>A0A5M6IIR3_9PROT</name>
<dbReference type="GO" id="GO:0016491">
    <property type="term" value="F:oxidoreductase activity"/>
    <property type="evidence" value="ECO:0007669"/>
    <property type="project" value="UniProtKB-KW"/>
</dbReference>
<evidence type="ECO:0000256" key="1">
    <source>
        <dbReference type="ARBA" id="ARBA00001964"/>
    </source>
</evidence>
<protein>
    <submittedName>
        <fullName evidence="5">Alpha-ketoacid dehydrogenase subunit beta</fullName>
    </submittedName>
</protein>
<dbReference type="PANTHER" id="PTHR43257:SF2">
    <property type="entry name" value="PYRUVATE DEHYDROGENASE E1 COMPONENT SUBUNIT BETA"/>
    <property type="match status" value="1"/>
</dbReference>
<dbReference type="SMART" id="SM00861">
    <property type="entry name" value="Transket_pyr"/>
    <property type="match status" value="1"/>
</dbReference>
<keyword evidence="3" id="KW-0786">Thiamine pyrophosphate</keyword>
<dbReference type="RefSeq" id="WP_150060611.1">
    <property type="nucleotide sequence ID" value="NZ_JACHII010000001.1"/>
</dbReference>
<comment type="cofactor">
    <cofactor evidence="1">
        <name>thiamine diphosphate</name>
        <dbReference type="ChEBI" id="CHEBI:58937"/>
    </cofactor>
</comment>
<reference evidence="5 6" key="1">
    <citation type="submission" date="2019-09" db="EMBL/GenBank/DDBJ databases">
        <title>Genome sequence of Roseospira marina, one of the more divergent members of the non-sulfur purple photosynthetic bacterial family, the Rhodospirillaceae.</title>
        <authorList>
            <person name="Meyer T."/>
            <person name="Kyndt J."/>
        </authorList>
    </citation>
    <scope>NUCLEOTIDE SEQUENCE [LARGE SCALE GENOMIC DNA]</scope>
    <source>
        <strain evidence="5 6">DSM 15113</strain>
    </source>
</reference>
<sequence length="323" mass="34745">MAMMRYAEALNTALREAMAADETVFVFGEDIATYGGVFKVTQGLREAFGDRVRDTPISEQTLAAMAVSASMTGTRPVLEIMYADFMPLTLDALVNQASIYNYIWNEQVTMPFVLRTQGGGGVGTAAQHAKSLDAFVAHIPGLKVVAPVTPADARGLLLAAIRDPHPVIILEHKLLYNTRGDVPDQAEPVEIGRARVVRPGADISLFATSRMVLEAEKAADVLAGEGVSAEVIDLRSLRPLDLDAIARSIAKTNHAVVVNEGWGFCGFAAELSATIMDYAFDDLDAPVQRVAALDMPIPYAQPLEERVIPDVARIVAAARRALD</sequence>
<dbReference type="InterPro" id="IPR033248">
    <property type="entry name" value="Transketolase_C"/>
</dbReference>
<feature type="domain" description="Transketolase-like pyrimidine-binding" evidence="4">
    <location>
        <begin position="4"/>
        <end position="178"/>
    </location>
</feature>
<dbReference type="AlphaFoldDB" id="A0A5M6IIR3"/>
<dbReference type="EMBL" id="VWPJ01000001">
    <property type="protein sequence ID" value="KAA5607478.1"/>
    <property type="molecule type" value="Genomic_DNA"/>
</dbReference>
<dbReference type="FunFam" id="3.40.50.920:FF:000001">
    <property type="entry name" value="Pyruvate dehydrogenase E1 beta subunit"/>
    <property type="match status" value="1"/>
</dbReference>
<dbReference type="OrthoDB" id="9780894at2"/>
<keyword evidence="6" id="KW-1185">Reference proteome</keyword>
<evidence type="ECO:0000256" key="2">
    <source>
        <dbReference type="ARBA" id="ARBA00023002"/>
    </source>
</evidence>
<dbReference type="FunFam" id="3.40.50.970:FF:000001">
    <property type="entry name" value="Pyruvate dehydrogenase E1 beta subunit"/>
    <property type="match status" value="1"/>
</dbReference>
<dbReference type="Pfam" id="PF02779">
    <property type="entry name" value="Transket_pyr"/>
    <property type="match status" value="1"/>
</dbReference>
<evidence type="ECO:0000313" key="5">
    <source>
        <dbReference type="EMBL" id="KAA5607478.1"/>
    </source>
</evidence>
<dbReference type="Gene3D" id="3.40.50.920">
    <property type="match status" value="1"/>
</dbReference>
<dbReference type="InterPro" id="IPR009014">
    <property type="entry name" value="Transketo_C/PFOR_II"/>
</dbReference>
<proteinExistence type="predicted"/>
<organism evidence="5 6">
    <name type="scientific">Roseospira marina</name>
    <dbReference type="NCBI Taxonomy" id="140057"/>
    <lineage>
        <taxon>Bacteria</taxon>
        <taxon>Pseudomonadati</taxon>
        <taxon>Pseudomonadota</taxon>
        <taxon>Alphaproteobacteria</taxon>
        <taxon>Rhodospirillales</taxon>
        <taxon>Rhodospirillaceae</taxon>
        <taxon>Roseospira</taxon>
    </lineage>
</organism>
<dbReference type="SUPFAM" id="SSF52518">
    <property type="entry name" value="Thiamin diphosphate-binding fold (THDP-binding)"/>
    <property type="match status" value="1"/>
</dbReference>
<dbReference type="NCBIfam" id="NF006667">
    <property type="entry name" value="PRK09212.1"/>
    <property type="match status" value="1"/>
</dbReference>
<dbReference type="SUPFAM" id="SSF52922">
    <property type="entry name" value="TK C-terminal domain-like"/>
    <property type="match status" value="1"/>
</dbReference>
<dbReference type="PANTHER" id="PTHR43257">
    <property type="entry name" value="PYRUVATE DEHYDROGENASE E1 COMPONENT BETA SUBUNIT"/>
    <property type="match status" value="1"/>
</dbReference>
<dbReference type="InterPro" id="IPR029061">
    <property type="entry name" value="THDP-binding"/>
</dbReference>
<evidence type="ECO:0000313" key="6">
    <source>
        <dbReference type="Proteomes" id="UP000324065"/>
    </source>
</evidence>
<dbReference type="Pfam" id="PF02780">
    <property type="entry name" value="Transketolase_C"/>
    <property type="match status" value="1"/>
</dbReference>
<evidence type="ECO:0000256" key="3">
    <source>
        <dbReference type="ARBA" id="ARBA00023052"/>
    </source>
</evidence>
<accession>A0A5M6IIR3</accession>
<dbReference type="Proteomes" id="UP000324065">
    <property type="component" value="Unassembled WGS sequence"/>
</dbReference>